<dbReference type="GO" id="GO:0045047">
    <property type="term" value="P:protein targeting to ER"/>
    <property type="evidence" value="ECO:0007669"/>
    <property type="project" value="TreeGrafter"/>
</dbReference>
<dbReference type="PANTHER" id="PTHR12804:SF0">
    <property type="entry name" value="SIGNAL PEPTIDASE COMPLEX SUBUNIT 3"/>
    <property type="match status" value="1"/>
</dbReference>
<evidence type="ECO:0000256" key="3">
    <source>
        <dbReference type="ARBA" id="ARBA00022692"/>
    </source>
</evidence>
<comment type="similarity">
    <text evidence="2">Belongs to the SPCS3 family.</text>
</comment>
<organism evidence="10">
    <name type="scientific">Hexamita inflata</name>
    <dbReference type="NCBI Taxonomy" id="28002"/>
    <lineage>
        <taxon>Eukaryota</taxon>
        <taxon>Metamonada</taxon>
        <taxon>Diplomonadida</taxon>
        <taxon>Hexamitidae</taxon>
        <taxon>Hexamitinae</taxon>
        <taxon>Hexamita</taxon>
    </lineage>
</organism>
<keyword evidence="7 9" id="KW-0472">Membrane</keyword>
<dbReference type="PANTHER" id="PTHR12804">
    <property type="entry name" value="MICROSOMAL SIGNAL PEPTIDASE 23 KD SUBUNIT SPC22/23"/>
    <property type="match status" value="1"/>
</dbReference>
<evidence type="ECO:0000313" key="12">
    <source>
        <dbReference type="EMBL" id="CAL6020381.1"/>
    </source>
</evidence>
<evidence type="ECO:0000256" key="9">
    <source>
        <dbReference type="SAM" id="Phobius"/>
    </source>
</evidence>
<gene>
    <name evidence="12" type="ORF">HINF_LOCUS27403</name>
    <name evidence="10" type="ORF">HINF_LOCUS31933</name>
    <name evidence="13" type="ORF">HINF_LOCUS39701</name>
    <name evidence="11" type="ORF">HINF_LOCUS51259</name>
</gene>
<proteinExistence type="inferred from homology"/>
<keyword evidence="3 9" id="KW-0812">Transmembrane</keyword>
<keyword evidence="14" id="KW-1185">Reference proteome</keyword>
<dbReference type="EMBL" id="CATOUU010000722">
    <property type="protein sequence ID" value="CAI9944288.1"/>
    <property type="molecule type" value="Genomic_DNA"/>
</dbReference>
<evidence type="ECO:0000256" key="6">
    <source>
        <dbReference type="ARBA" id="ARBA00022989"/>
    </source>
</evidence>
<evidence type="ECO:0000256" key="7">
    <source>
        <dbReference type="ARBA" id="ARBA00023136"/>
    </source>
</evidence>
<feature type="transmembrane region" description="Helical" evidence="9">
    <location>
        <begin position="12"/>
        <end position="29"/>
    </location>
</feature>
<evidence type="ECO:0000313" key="11">
    <source>
        <dbReference type="EMBL" id="CAI9963614.1"/>
    </source>
</evidence>
<comment type="caution">
    <text evidence="10">The sequence shown here is derived from an EMBL/GenBank/DDBJ whole genome shotgun (WGS) entry which is preliminary data.</text>
</comment>
<name>A0AA86PSV1_9EUKA</name>
<accession>A0AA86PSV1</accession>
<dbReference type="PIRSF" id="PIRSF016089">
    <property type="entry name" value="SPC22"/>
    <property type="match status" value="1"/>
</dbReference>
<reference evidence="10" key="1">
    <citation type="submission" date="2023-06" db="EMBL/GenBank/DDBJ databases">
        <authorList>
            <person name="Kurt Z."/>
        </authorList>
    </citation>
    <scope>NUCLEOTIDE SEQUENCE</scope>
</reference>
<sequence length="171" mass="20304">MLSSCQRFYRIIQWQMFTIFVAMIALPYVTGHLDYKPELALNNMTVTKTRYFPTENLITEHDEADLHFNIQFNVSNTFKWTTKEVYLGLIAVWNDSVGLQEQTVWDKTIYYTDNESFFFSEKQQSKYPLRSYEGVKLPGCEIHFRFVLYEVGFGGRFRTTTYEMEETVTVK</sequence>
<dbReference type="Proteomes" id="UP001642409">
    <property type="component" value="Unassembled WGS sequence"/>
</dbReference>
<evidence type="ECO:0000256" key="1">
    <source>
        <dbReference type="ARBA" id="ARBA00004648"/>
    </source>
</evidence>
<evidence type="ECO:0000256" key="8">
    <source>
        <dbReference type="ARBA" id="ARBA00029556"/>
    </source>
</evidence>
<reference evidence="12 14" key="2">
    <citation type="submission" date="2024-07" db="EMBL/GenBank/DDBJ databases">
        <authorList>
            <person name="Akdeniz Z."/>
        </authorList>
    </citation>
    <scope>NUCLEOTIDE SEQUENCE [LARGE SCALE GENOMIC DNA]</scope>
</reference>
<keyword evidence="6 9" id="KW-1133">Transmembrane helix</keyword>
<comment type="subcellular location">
    <subcellularLocation>
        <location evidence="1">Endoplasmic reticulum membrane</location>
        <topology evidence="1">Single-pass type II membrane protein</topology>
    </subcellularLocation>
</comment>
<evidence type="ECO:0000256" key="2">
    <source>
        <dbReference type="ARBA" id="ARBA00009289"/>
    </source>
</evidence>
<keyword evidence="5" id="KW-0735">Signal-anchor</keyword>
<dbReference type="GO" id="GO:0005787">
    <property type="term" value="C:signal peptidase complex"/>
    <property type="evidence" value="ECO:0007669"/>
    <property type="project" value="InterPro"/>
</dbReference>
<dbReference type="Pfam" id="PF04573">
    <property type="entry name" value="SPC22"/>
    <property type="match status" value="1"/>
</dbReference>
<protein>
    <recommendedName>
        <fullName evidence="8">Signal peptidase complex subunit 3</fullName>
    </recommendedName>
</protein>
<evidence type="ECO:0000313" key="14">
    <source>
        <dbReference type="Proteomes" id="UP001642409"/>
    </source>
</evidence>
<dbReference type="EMBL" id="CAXDID020000085">
    <property type="protein sequence ID" value="CAL6020381.1"/>
    <property type="molecule type" value="Genomic_DNA"/>
</dbReference>
<evidence type="ECO:0000256" key="4">
    <source>
        <dbReference type="ARBA" id="ARBA00022824"/>
    </source>
</evidence>
<dbReference type="AlphaFoldDB" id="A0AA86PSV1"/>
<evidence type="ECO:0000256" key="5">
    <source>
        <dbReference type="ARBA" id="ARBA00022968"/>
    </source>
</evidence>
<evidence type="ECO:0000313" key="13">
    <source>
        <dbReference type="EMBL" id="CAL6042663.1"/>
    </source>
</evidence>
<dbReference type="EMBL" id="CAXDID020000154">
    <property type="protein sequence ID" value="CAL6042663.1"/>
    <property type="molecule type" value="Genomic_DNA"/>
</dbReference>
<keyword evidence="4" id="KW-0256">Endoplasmic reticulum</keyword>
<dbReference type="EMBL" id="CATOUU010000969">
    <property type="protein sequence ID" value="CAI9963614.1"/>
    <property type="molecule type" value="Genomic_DNA"/>
</dbReference>
<dbReference type="GO" id="GO:0006465">
    <property type="term" value="P:signal peptide processing"/>
    <property type="evidence" value="ECO:0007669"/>
    <property type="project" value="InterPro"/>
</dbReference>
<evidence type="ECO:0000313" key="10">
    <source>
        <dbReference type="EMBL" id="CAI9944288.1"/>
    </source>
</evidence>
<dbReference type="InterPro" id="IPR007653">
    <property type="entry name" value="SPC3"/>
</dbReference>